<dbReference type="STRING" id="1123062.SAMN02745775_101879"/>
<dbReference type="PANTHER" id="PTHR30118:SF15">
    <property type="entry name" value="TRANSCRIPTIONAL REGULATORY PROTEIN"/>
    <property type="match status" value="1"/>
</dbReference>
<dbReference type="Pfam" id="PF03466">
    <property type="entry name" value="LysR_substrate"/>
    <property type="match status" value="1"/>
</dbReference>
<dbReference type="Proteomes" id="UP000199473">
    <property type="component" value="Unassembled WGS sequence"/>
</dbReference>
<dbReference type="InterPro" id="IPR000847">
    <property type="entry name" value="LysR_HTH_N"/>
</dbReference>
<proteinExistence type="inferred from homology"/>
<dbReference type="InterPro" id="IPR037402">
    <property type="entry name" value="YidZ_PBP2"/>
</dbReference>
<feature type="domain" description="HTH lysR-type" evidence="5">
    <location>
        <begin position="9"/>
        <end position="66"/>
    </location>
</feature>
<gene>
    <name evidence="6" type="ORF">SAMN02745775_101879</name>
</gene>
<keyword evidence="2" id="KW-0805">Transcription regulation</keyword>
<dbReference type="GO" id="GO:0003700">
    <property type="term" value="F:DNA-binding transcription factor activity"/>
    <property type="evidence" value="ECO:0007669"/>
    <property type="project" value="InterPro"/>
</dbReference>
<evidence type="ECO:0000256" key="1">
    <source>
        <dbReference type="ARBA" id="ARBA00009437"/>
    </source>
</evidence>
<dbReference type="InterPro" id="IPR036390">
    <property type="entry name" value="WH_DNA-bd_sf"/>
</dbReference>
<comment type="similarity">
    <text evidence="1">Belongs to the LysR transcriptional regulatory family.</text>
</comment>
<dbReference type="Pfam" id="PF00126">
    <property type="entry name" value="HTH_1"/>
    <property type="match status" value="1"/>
</dbReference>
<dbReference type="EMBL" id="FOSQ01000001">
    <property type="protein sequence ID" value="SFK25856.1"/>
    <property type="molecule type" value="Genomic_DNA"/>
</dbReference>
<name>A0A1I3Y3M8_9PROT</name>
<keyword evidence="4" id="KW-0804">Transcription</keyword>
<dbReference type="Gene3D" id="3.40.190.10">
    <property type="entry name" value="Periplasmic binding protein-like II"/>
    <property type="match status" value="2"/>
</dbReference>
<dbReference type="RefSeq" id="WP_175533726.1">
    <property type="nucleotide sequence ID" value="NZ_FOSQ01000001.1"/>
</dbReference>
<dbReference type="SUPFAM" id="SSF46785">
    <property type="entry name" value="Winged helix' DNA-binding domain"/>
    <property type="match status" value="1"/>
</dbReference>
<dbReference type="SUPFAM" id="SSF53850">
    <property type="entry name" value="Periplasmic binding protein-like II"/>
    <property type="match status" value="1"/>
</dbReference>
<accession>A0A1I3Y3M8</accession>
<dbReference type="Gene3D" id="1.10.10.10">
    <property type="entry name" value="Winged helix-like DNA-binding domain superfamily/Winged helix DNA-binding domain"/>
    <property type="match status" value="1"/>
</dbReference>
<evidence type="ECO:0000313" key="7">
    <source>
        <dbReference type="Proteomes" id="UP000199473"/>
    </source>
</evidence>
<dbReference type="InterPro" id="IPR036388">
    <property type="entry name" value="WH-like_DNA-bd_sf"/>
</dbReference>
<dbReference type="GO" id="GO:0003677">
    <property type="term" value="F:DNA binding"/>
    <property type="evidence" value="ECO:0007669"/>
    <property type="project" value="UniProtKB-KW"/>
</dbReference>
<evidence type="ECO:0000259" key="5">
    <source>
        <dbReference type="PROSITE" id="PS50931"/>
    </source>
</evidence>
<dbReference type="PROSITE" id="PS50931">
    <property type="entry name" value="HTH_LYSR"/>
    <property type="match status" value="1"/>
</dbReference>
<dbReference type="InterPro" id="IPR050389">
    <property type="entry name" value="LysR-type_TF"/>
</dbReference>
<keyword evidence="7" id="KW-1185">Reference proteome</keyword>
<evidence type="ECO:0000256" key="4">
    <source>
        <dbReference type="ARBA" id="ARBA00023163"/>
    </source>
</evidence>
<reference evidence="6 7" key="1">
    <citation type="submission" date="2016-10" db="EMBL/GenBank/DDBJ databases">
        <authorList>
            <person name="de Groot N.N."/>
        </authorList>
    </citation>
    <scope>NUCLEOTIDE SEQUENCE [LARGE SCALE GENOMIC DNA]</scope>
    <source>
        <strain evidence="6 7">DSM 19981</strain>
    </source>
</reference>
<dbReference type="CDD" id="cd08417">
    <property type="entry name" value="PBP2_Nitroaromatics_like"/>
    <property type="match status" value="1"/>
</dbReference>
<organism evidence="6 7">
    <name type="scientific">Falsiroseomonas stagni DSM 19981</name>
    <dbReference type="NCBI Taxonomy" id="1123062"/>
    <lineage>
        <taxon>Bacteria</taxon>
        <taxon>Pseudomonadati</taxon>
        <taxon>Pseudomonadota</taxon>
        <taxon>Alphaproteobacteria</taxon>
        <taxon>Acetobacterales</taxon>
        <taxon>Roseomonadaceae</taxon>
        <taxon>Falsiroseomonas</taxon>
    </lineage>
</organism>
<dbReference type="AlphaFoldDB" id="A0A1I3Y3M8"/>
<protein>
    <submittedName>
        <fullName evidence="6">DNA-binding transcriptional regulator, LysR family</fullName>
    </submittedName>
</protein>
<evidence type="ECO:0000313" key="6">
    <source>
        <dbReference type="EMBL" id="SFK25856.1"/>
    </source>
</evidence>
<evidence type="ECO:0000256" key="3">
    <source>
        <dbReference type="ARBA" id="ARBA00023125"/>
    </source>
</evidence>
<sequence>MSEMKLRRLDLTLLLVLDEALRHRKLAEVANRLGLSAPAVSHALARLRDIFDDPLFIRRPGGVEPTPRCLELAPLVASLLGLAREAVAPPQPFDPATSDRIFRLTGLDYEASRFGPPLLARFAAAGHGLRLSFRPHARDAAMTALAEGEADVALGFFPRRPAGIATRRLYEETYLVAGSPDHPRLRRRRSIDLALYCALDHVLVSVSGGLEGTVDAALARQGLKRRVVAAMPSFLPALAAVAASPTIVTMPRRVVENYAPRFGLRAFAPPLPIRPFVLSAAWHERQAGDPGLRWLLAQVEAAAEEVAR</sequence>
<dbReference type="InterPro" id="IPR005119">
    <property type="entry name" value="LysR_subst-bd"/>
</dbReference>
<keyword evidence="3 6" id="KW-0238">DNA-binding</keyword>
<dbReference type="PANTHER" id="PTHR30118">
    <property type="entry name" value="HTH-TYPE TRANSCRIPTIONAL REGULATOR LEUO-RELATED"/>
    <property type="match status" value="1"/>
</dbReference>
<evidence type="ECO:0000256" key="2">
    <source>
        <dbReference type="ARBA" id="ARBA00023015"/>
    </source>
</evidence>